<evidence type="ECO:0000313" key="1">
    <source>
        <dbReference type="EMBL" id="KAF4472769.1"/>
    </source>
</evidence>
<accession>A0A8H4LR32</accession>
<protein>
    <submittedName>
        <fullName evidence="1">Uncharacterized protein</fullName>
    </submittedName>
</protein>
<name>A0A8H4LR32_9HYPO</name>
<dbReference type="OrthoDB" id="3723548at2759"/>
<dbReference type="Proteomes" id="UP000554235">
    <property type="component" value="Unassembled WGS sequence"/>
</dbReference>
<dbReference type="EMBL" id="JAADYS010000040">
    <property type="protein sequence ID" value="KAF4472769.1"/>
    <property type="molecule type" value="Genomic_DNA"/>
</dbReference>
<gene>
    <name evidence="1" type="ORF">FALBO_323</name>
</gene>
<dbReference type="AlphaFoldDB" id="A0A8H4LR32"/>
<organism evidence="1 2">
    <name type="scientific">Fusarium albosuccineum</name>
    <dbReference type="NCBI Taxonomy" id="1237068"/>
    <lineage>
        <taxon>Eukaryota</taxon>
        <taxon>Fungi</taxon>
        <taxon>Dikarya</taxon>
        <taxon>Ascomycota</taxon>
        <taxon>Pezizomycotina</taxon>
        <taxon>Sordariomycetes</taxon>
        <taxon>Hypocreomycetidae</taxon>
        <taxon>Hypocreales</taxon>
        <taxon>Nectriaceae</taxon>
        <taxon>Fusarium</taxon>
        <taxon>Fusarium decemcellulare species complex</taxon>
    </lineage>
</organism>
<proteinExistence type="predicted"/>
<sequence>MDPVIFAQAAELAAPYFQPNIAATIRRFIAGNYGLAEPILHILSFEHLGLSFAEGMPHFCAMTRAIFAEEYQHGLMQRATAFDDFCRESSMAGDEDGISDAFIQEKPIICWIVEIVKVIASHSESTAEGRNATVHPGPVTTRAPCPIIQIDLQGTSPWQAWQSNPTTQAMEAAATSSMIGGGSWSPSSSRTLPVYHGTSNNLTSAQYHADYTILEAGRSSPSSFRGLEGHANLNQVVPSGRRLPIVWTGFSPLRCFIWAAWRADVIGDLRQSSRAMEHLSKRWECGDHEHTGVILYEFRPFPAPGISQYIIPEGYEQAWDSRRLTIENERLSRQADSSNDLWALFSGFHGNNPSAWPEALHCKELGQQRSQLEPHVKQLWRTVWFGQGIETVNRSHCTSFAISMQPVQTTPAKQGPDSKGQNTKIGSQKFRKSLWKWIICDGS</sequence>
<evidence type="ECO:0000313" key="2">
    <source>
        <dbReference type="Proteomes" id="UP000554235"/>
    </source>
</evidence>
<reference evidence="1 2" key="1">
    <citation type="submission" date="2020-01" db="EMBL/GenBank/DDBJ databases">
        <title>Identification and distribution of gene clusters putatively required for synthesis of sphingolipid metabolism inhibitors in phylogenetically diverse species of the filamentous fungus Fusarium.</title>
        <authorList>
            <person name="Kim H.-S."/>
            <person name="Busman M."/>
            <person name="Brown D.W."/>
            <person name="Divon H."/>
            <person name="Uhlig S."/>
            <person name="Proctor R.H."/>
        </authorList>
    </citation>
    <scope>NUCLEOTIDE SEQUENCE [LARGE SCALE GENOMIC DNA]</scope>
    <source>
        <strain evidence="1 2">NRRL 20459</strain>
    </source>
</reference>
<comment type="caution">
    <text evidence="1">The sequence shown here is derived from an EMBL/GenBank/DDBJ whole genome shotgun (WGS) entry which is preliminary data.</text>
</comment>
<keyword evidence="2" id="KW-1185">Reference proteome</keyword>